<dbReference type="GO" id="GO:0003676">
    <property type="term" value="F:nucleic acid binding"/>
    <property type="evidence" value="ECO:0007669"/>
    <property type="project" value="InterPro"/>
</dbReference>
<evidence type="ECO:0000313" key="2">
    <source>
        <dbReference type="Proteomes" id="UP000034681"/>
    </source>
</evidence>
<reference evidence="1" key="1">
    <citation type="submission" date="2012-04" db="EMBL/GenBank/DDBJ databases">
        <authorList>
            <person name="Borisov I.G."/>
            <person name="Ivanikova N.V."/>
            <person name="Pinevich A.V."/>
        </authorList>
    </citation>
    <scope>NUCLEOTIDE SEQUENCE</scope>
    <source>
        <strain evidence="1">CALU 1027</strain>
    </source>
</reference>
<gene>
    <name evidence="1" type="ORF">PROH_12740</name>
</gene>
<dbReference type="InterPro" id="IPR011856">
    <property type="entry name" value="tRNA_endonuc-like_dom_sf"/>
</dbReference>
<organism evidence="1 2">
    <name type="scientific">Prochlorothrix hollandica PCC 9006 = CALU 1027</name>
    <dbReference type="NCBI Taxonomy" id="317619"/>
    <lineage>
        <taxon>Bacteria</taxon>
        <taxon>Bacillati</taxon>
        <taxon>Cyanobacteriota</taxon>
        <taxon>Cyanophyceae</taxon>
        <taxon>Prochlorotrichales</taxon>
        <taxon>Prochlorotrichaceae</taxon>
        <taxon>Prochlorothrix</taxon>
    </lineage>
</organism>
<protein>
    <submittedName>
        <fullName evidence="1">Uncharacterized protein</fullName>
    </submittedName>
</protein>
<dbReference type="EMBL" id="AJTX02000005">
    <property type="protein sequence ID" value="KKI99462.1"/>
    <property type="molecule type" value="Genomic_DNA"/>
</dbReference>
<dbReference type="Gene3D" id="3.40.1350.10">
    <property type="match status" value="1"/>
</dbReference>
<proteinExistence type="predicted"/>
<accession>A0A0M2PWJ7</accession>
<dbReference type="Proteomes" id="UP000034681">
    <property type="component" value="Unassembled WGS sequence"/>
</dbReference>
<dbReference type="eggNOG" id="COG1715">
    <property type="taxonomic scope" value="Bacteria"/>
</dbReference>
<keyword evidence="2" id="KW-1185">Reference proteome</keyword>
<dbReference type="STRING" id="317619.GCA_000332315_04283"/>
<name>A0A0M2PWJ7_PROHO</name>
<sequence length="60" mass="6597">MITTGTFTRDAVKEATHDGATPIDLIDSEELMDKLKDLSLGVMTVLVESVTINTPWFQSL</sequence>
<dbReference type="AlphaFoldDB" id="A0A0M2PWJ7"/>
<evidence type="ECO:0000313" key="1">
    <source>
        <dbReference type="EMBL" id="KKI99462.1"/>
    </source>
</evidence>
<comment type="caution">
    <text evidence="1">The sequence shown here is derived from an EMBL/GenBank/DDBJ whole genome shotgun (WGS) entry which is preliminary data.</text>
</comment>